<feature type="compositionally biased region" description="Low complexity" evidence="1">
    <location>
        <begin position="654"/>
        <end position="670"/>
    </location>
</feature>
<gene>
    <name evidence="2" type="ORF">SPSC_03570</name>
</gene>
<feature type="compositionally biased region" description="Polar residues" evidence="1">
    <location>
        <begin position="13"/>
        <end position="29"/>
    </location>
</feature>
<dbReference type="AlphaFoldDB" id="A0A140KN79"/>
<sequence length="1077" mass="111295">MHLETDEDGWIGGSSQSIYARKPQPSSHASPLPASKPTDRPSPVTPARQTSPSQDTNSRSLLERMDMAHALQQTPPPKPTIDQQDSSRSAKEASTPSPSSSTPVSPFRTTPSQGIRRPGAKLPSPLPLTSPARNNNSTSPLNTRTPLSASHPIPETPLKLSQRAGPQTPATPHYPSYPTPAQNHGGDAARASGLGLGLTPLKAPVPLAPSPDNVRGPLNEALHLRGRAASNASIGSPLKSGRSDLHGEPLGFGSQSSNKQGNGQIDAMLDRVRTTRSGLGTSASMWAPKSASSSANNDSVASQASSSTTTSHTIGSGFSSSNLLGVQTGLDRKRPSHRPNGLQLSLGQEISVMQELEEKAEEDYPASTQSSATVAGSFRIDGPDHQPEFGGEGDWDGTVVPPTPALGCDSPTSDQDDGTLTKAPSRSLDAFGWGSHAGNEPRKSSLFSNLPSASTLEANWSGDDDDERKDDMQMFEDLQNRAKQSTKERRANNYNPLPPPPINYAKSCTPSPTHHMLAKSPQLDGPADHSVQKSPLLAAPKLGASPSKSDASGLKTNGQRLSPASARLQLTSDDSDGDADVENDRPKGGRERKASKKHDANGVAAENDQKSDSLQVEADTLEKKRSLKRDKSERIRGRRASQSKDKDVDKVKMSAAEPAASASANTTTAATVSLPTATFVAKSSNKAADDLARGLDRVNLGKDTANKPAASASNAAAVPASDATPIANRVQSIPTIKDDLFSSPSEPKVGLPVHASDATPSEPSAAASTKAEAEGEKAKDSVPATPEPSHKMPSFDWAADDDELDDELPDLDDWGVTLSPSKPSTAPASTAVESEKDLGNGSKGGQRAARNGKGKAEGGEDKGWRKAEVATGKAKTKHAASDDHTGRKGSGGKAAARELFPSSKRSASNGADDGPLGIRIAGRAKSASLSPEPDSAQAKLPPTASTPYGRWNKQPDEISIKGTSTSSGKAASHPAARPRIAADLGALAKLLTPVEEAAPSKGGKASGADKAKKFVAEEAAKKGSKATGSQSSIADSMHAPSSAKGKPAPGGGSASRGAAGGAGSGGGKKKSHHGGKK</sequence>
<organism evidence="2">
    <name type="scientific">Sporisorium scitamineum</name>
    <dbReference type="NCBI Taxonomy" id="49012"/>
    <lineage>
        <taxon>Eukaryota</taxon>
        <taxon>Fungi</taxon>
        <taxon>Dikarya</taxon>
        <taxon>Basidiomycota</taxon>
        <taxon>Ustilaginomycotina</taxon>
        <taxon>Ustilaginomycetes</taxon>
        <taxon>Ustilaginales</taxon>
        <taxon>Ustilaginaceae</taxon>
        <taxon>Sporisorium</taxon>
    </lineage>
</organism>
<reference evidence="2" key="1">
    <citation type="submission" date="2014-06" db="EMBL/GenBank/DDBJ databases">
        <authorList>
            <person name="Ju J."/>
            <person name="Zhang J."/>
        </authorList>
    </citation>
    <scope>NUCLEOTIDE SEQUENCE</scope>
    <source>
        <strain evidence="2">SscI8</strain>
    </source>
</reference>
<feature type="compositionally biased region" description="Polar residues" evidence="1">
    <location>
        <begin position="253"/>
        <end position="263"/>
    </location>
</feature>
<evidence type="ECO:0000313" key="2">
    <source>
        <dbReference type="EMBL" id="CDR87896.1"/>
    </source>
</evidence>
<dbReference type="OrthoDB" id="2552999at2759"/>
<feature type="compositionally biased region" description="Basic residues" evidence="1">
    <location>
        <begin position="1067"/>
        <end position="1077"/>
    </location>
</feature>
<feature type="compositionally biased region" description="Polar residues" evidence="1">
    <location>
        <begin position="275"/>
        <end position="284"/>
    </location>
</feature>
<feature type="compositionally biased region" description="Acidic residues" evidence="1">
    <location>
        <begin position="798"/>
        <end position="813"/>
    </location>
</feature>
<protein>
    <submittedName>
        <fullName evidence="2">Uncharacterized protein</fullName>
    </submittedName>
</protein>
<feature type="compositionally biased region" description="Polar residues" evidence="1">
    <location>
        <begin position="131"/>
        <end position="148"/>
    </location>
</feature>
<accession>A0A140KN79</accession>
<feature type="compositionally biased region" description="Low complexity" evidence="1">
    <location>
        <begin position="290"/>
        <end position="321"/>
    </location>
</feature>
<feature type="compositionally biased region" description="Basic and acidic residues" evidence="1">
    <location>
        <begin position="642"/>
        <end position="652"/>
    </location>
</feature>
<feature type="compositionally biased region" description="Polar residues" evidence="1">
    <location>
        <begin position="546"/>
        <end position="572"/>
    </location>
</feature>
<feature type="region of interest" description="Disordered" evidence="1">
    <location>
        <begin position="1"/>
        <end position="670"/>
    </location>
</feature>
<name>A0A140KN79_9BASI</name>
<feature type="compositionally biased region" description="Low complexity" evidence="1">
    <location>
        <begin position="755"/>
        <end position="770"/>
    </location>
</feature>
<feature type="compositionally biased region" description="Low complexity" evidence="1">
    <location>
        <begin position="706"/>
        <end position="727"/>
    </location>
</feature>
<feature type="region of interest" description="Disordered" evidence="1">
    <location>
        <begin position="1018"/>
        <end position="1077"/>
    </location>
</feature>
<feature type="compositionally biased region" description="Low complexity" evidence="1">
    <location>
        <begin position="1038"/>
        <end position="1047"/>
    </location>
</feature>
<feature type="compositionally biased region" description="Low complexity" evidence="1">
    <location>
        <begin position="817"/>
        <end position="831"/>
    </location>
</feature>
<feature type="compositionally biased region" description="Basic and acidic residues" evidence="1">
    <location>
        <begin position="620"/>
        <end position="635"/>
    </location>
</feature>
<feature type="compositionally biased region" description="Polar residues" evidence="1">
    <location>
        <begin position="445"/>
        <end position="458"/>
    </location>
</feature>
<dbReference type="EMBL" id="LK056669">
    <property type="protein sequence ID" value="CDR87896.1"/>
    <property type="molecule type" value="Genomic_DNA"/>
</dbReference>
<feature type="region of interest" description="Disordered" evidence="1">
    <location>
        <begin position="701"/>
        <end position="977"/>
    </location>
</feature>
<feature type="compositionally biased region" description="Gly residues" evidence="1">
    <location>
        <begin position="1048"/>
        <end position="1066"/>
    </location>
</feature>
<feature type="compositionally biased region" description="Basic and acidic residues" evidence="1">
    <location>
        <begin position="771"/>
        <end position="780"/>
    </location>
</feature>
<evidence type="ECO:0000256" key="1">
    <source>
        <dbReference type="SAM" id="MobiDB-lite"/>
    </source>
</evidence>
<feature type="compositionally biased region" description="Basic and acidic residues" evidence="1">
    <location>
        <begin position="854"/>
        <end position="868"/>
    </location>
</feature>
<feature type="compositionally biased region" description="Polar residues" evidence="1">
    <location>
        <begin position="47"/>
        <end position="60"/>
    </location>
</feature>
<feature type="compositionally biased region" description="Low complexity" evidence="1">
    <location>
        <begin position="94"/>
        <end position="112"/>
    </location>
</feature>
<feature type="compositionally biased region" description="Basic and acidic residues" evidence="1">
    <location>
        <begin position="582"/>
        <end position="600"/>
    </location>
</feature>
<proteinExistence type="predicted"/>